<proteinExistence type="predicted"/>
<dbReference type="Proteomes" id="UP000267251">
    <property type="component" value="Unassembled WGS sequence"/>
</dbReference>
<feature type="chain" id="PRO_5020247193" description="Cytochrome b5 heme-binding domain-containing protein" evidence="2">
    <location>
        <begin position="23"/>
        <end position="163"/>
    </location>
</feature>
<protein>
    <recommendedName>
        <fullName evidence="5">Cytochrome b5 heme-binding domain-containing protein</fullName>
    </recommendedName>
</protein>
<keyword evidence="2" id="KW-0732">Signal</keyword>
<evidence type="ECO:0000256" key="2">
    <source>
        <dbReference type="SAM" id="SignalP"/>
    </source>
</evidence>
<evidence type="ECO:0000313" key="4">
    <source>
        <dbReference type="Proteomes" id="UP000267251"/>
    </source>
</evidence>
<feature type="signal peptide" evidence="2">
    <location>
        <begin position="1"/>
        <end position="22"/>
    </location>
</feature>
<evidence type="ECO:0000313" key="3">
    <source>
        <dbReference type="EMBL" id="RKP13138.1"/>
    </source>
</evidence>
<reference evidence="4" key="1">
    <citation type="journal article" date="2018" name="Nat. Microbiol.">
        <title>Leveraging single-cell genomics to expand the fungal tree of life.</title>
        <authorList>
            <person name="Ahrendt S.R."/>
            <person name="Quandt C.A."/>
            <person name="Ciobanu D."/>
            <person name="Clum A."/>
            <person name="Salamov A."/>
            <person name="Andreopoulos B."/>
            <person name="Cheng J.F."/>
            <person name="Woyke T."/>
            <person name="Pelin A."/>
            <person name="Henrissat B."/>
            <person name="Reynolds N.K."/>
            <person name="Benny G.L."/>
            <person name="Smith M.E."/>
            <person name="James T.Y."/>
            <person name="Grigoriev I.V."/>
        </authorList>
    </citation>
    <scope>NUCLEOTIDE SEQUENCE [LARGE SCALE GENOMIC DNA]</scope>
</reference>
<dbReference type="AlphaFoldDB" id="A0A4P9Y2L9"/>
<feature type="compositionally biased region" description="Polar residues" evidence="1">
    <location>
        <begin position="83"/>
        <end position="93"/>
    </location>
</feature>
<organism evidence="3 4">
    <name type="scientific">Piptocephalis cylindrospora</name>
    <dbReference type="NCBI Taxonomy" id="1907219"/>
    <lineage>
        <taxon>Eukaryota</taxon>
        <taxon>Fungi</taxon>
        <taxon>Fungi incertae sedis</taxon>
        <taxon>Zoopagomycota</taxon>
        <taxon>Zoopagomycotina</taxon>
        <taxon>Zoopagomycetes</taxon>
        <taxon>Zoopagales</taxon>
        <taxon>Piptocephalidaceae</taxon>
        <taxon>Piptocephalis</taxon>
    </lineage>
</organism>
<keyword evidence="4" id="KW-1185">Reference proteome</keyword>
<dbReference type="EMBL" id="KZ988099">
    <property type="protein sequence ID" value="RKP13138.1"/>
    <property type="molecule type" value="Genomic_DNA"/>
</dbReference>
<feature type="region of interest" description="Disordered" evidence="1">
    <location>
        <begin position="83"/>
        <end position="107"/>
    </location>
</feature>
<accession>A0A4P9Y2L9</accession>
<evidence type="ECO:0008006" key="5">
    <source>
        <dbReference type="Google" id="ProtNLM"/>
    </source>
</evidence>
<sequence>MRASVLIFSLLIWVMCPEHVVAPFPGKIISWVNGYILFEGHQEIPAPVLHTPVQIPTLIKFLLFIRKCLLSVSNALVPRPKVHNQNQGASLPTSGGPRPGPQVGIDSSDLGGSSPALRFFSDESLNGISMDVKIKMYDQLASEHPGGIIPSAPVLDSPEAASP</sequence>
<name>A0A4P9Y2L9_9FUNG</name>
<feature type="non-terminal residue" evidence="3">
    <location>
        <position position="163"/>
    </location>
</feature>
<evidence type="ECO:0000256" key="1">
    <source>
        <dbReference type="SAM" id="MobiDB-lite"/>
    </source>
</evidence>
<gene>
    <name evidence="3" type="ORF">BJ684DRAFT_16436</name>
</gene>